<proteinExistence type="inferred from homology"/>
<dbReference type="InterPro" id="IPR042177">
    <property type="entry name" value="Cell/Rod_1"/>
</dbReference>
<keyword evidence="9" id="KW-1185">Reference proteome</keyword>
<dbReference type="NCBIfam" id="TIGR00219">
    <property type="entry name" value="mreC"/>
    <property type="match status" value="1"/>
</dbReference>
<dbReference type="AlphaFoldDB" id="A0A1Y4DAT5"/>
<feature type="domain" description="Rod shape-determining protein MreC beta-barrel core" evidence="7">
    <location>
        <begin position="132"/>
        <end position="279"/>
    </location>
</feature>
<evidence type="ECO:0000256" key="5">
    <source>
        <dbReference type="PIRNR" id="PIRNR038471"/>
    </source>
</evidence>
<dbReference type="PANTHER" id="PTHR34138">
    <property type="entry name" value="CELL SHAPE-DETERMINING PROTEIN MREC"/>
    <property type="match status" value="1"/>
</dbReference>
<evidence type="ECO:0000256" key="6">
    <source>
        <dbReference type="SAM" id="Coils"/>
    </source>
</evidence>
<evidence type="ECO:0000256" key="2">
    <source>
        <dbReference type="ARBA" id="ARBA00013855"/>
    </source>
</evidence>
<dbReference type="RefSeq" id="WP_087289288.1">
    <property type="nucleotide sequence ID" value="NZ_NFJD01000004.1"/>
</dbReference>
<evidence type="ECO:0000259" key="7">
    <source>
        <dbReference type="Pfam" id="PF04085"/>
    </source>
</evidence>
<evidence type="ECO:0000313" key="9">
    <source>
        <dbReference type="Proteomes" id="UP000196368"/>
    </source>
</evidence>
<organism evidence="8 9">
    <name type="scientific">Candidatus Avelusimicrobium gallicola</name>
    <dbReference type="NCBI Taxonomy" id="2562704"/>
    <lineage>
        <taxon>Bacteria</taxon>
        <taxon>Pseudomonadati</taxon>
        <taxon>Elusimicrobiota</taxon>
        <taxon>Elusimicrobia</taxon>
        <taxon>Elusimicrobiales</taxon>
        <taxon>Elusimicrobiaceae</taxon>
        <taxon>Candidatus Avelusimicrobium</taxon>
    </lineage>
</organism>
<evidence type="ECO:0000313" key="8">
    <source>
        <dbReference type="EMBL" id="OUO56323.1"/>
    </source>
</evidence>
<accession>A0A1Y4DAT5</accession>
<evidence type="ECO:0000256" key="3">
    <source>
        <dbReference type="ARBA" id="ARBA00022960"/>
    </source>
</evidence>
<keyword evidence="3 5" id="KW-0133">Cell shape</keyword>
<comment type="caution">
    <text evidence="8">The sequence shown here is derived from an EMBL/GenBank/DDBJ whole genome shotgun (WGS) entry which is preliminary data.</text>
</comment>
<dbReference type="Gene3D" id="2.40.10.350">
    <property type="entry name" value="Rod shape-determining protein MreC, domain 2"/>
    <property type="match status" value="1"/>
</dbReference>
<dbReference type="OrthoDB" id="9792313at2"/>
<dbReference type="InterPro" id="IPR042175">
    <property type="entry name" value="Cell/Rod_MreC_2"/>
</dbReference>
<evidence type="ECO:0000256" key="4">
    <source>
        <dbReference type="ARBA" id="ARBA00032089"/>
    </source>
</evidence>
<dbReference type="InterPro" id="IPR007221">
    <property type="entry name" value="MreC"/>
</dbReference>
<reference evidence="9" key="1">
    <citation type="submission" date="2017-04" db="EMBL/GenBank/DDBJ databases">
        <title>Function of individual gut microbiota members based on whole genome sequencing of pure cultures obtained from chicken caecum.</title>
        <authorList>
            <person name="Medvecky M."/>
            <person name="Cejkova D."/>
            <person name="Polansky O."/>
            <person name="Karasova D."/>
            <person name="Kubasova T."/>
            <person name="Cizek A."/>
            <person name="Rychlik I."/>
        </authorList>
    </citation>
    <scope>NUCLEOTIDE SEQUENCE [LARGE SCALE GENOMIC DNA]</scope>
    <source>
        <strain evidence="9">An273</strain>
    </source>
</reference>
<dbReference type="EMBL" id="NFJD01000004">
    <property type="protein sequence ID" value="OUO56323.1"/>
    <property type="molecule type" value="Genomic_DNA"/>
</dbReference>
<feature type="coiled-coil region" evidence="6">
    <location>
        <begin position="70"/>
        <end position="104"/>
    </location>
</feature>
<evidence type="ECO:0000256" key="1">
    <source>
        <dbReference type="ARBA" id="ARBA00009369"/>
    </source>
</evidence>
<sequence>MSLRKKTPKKQTTPGARRRFLLPLSFLLLSFLLMILPLEGFVSSVKAVLAYVFIPQVRLAHGTAKYAENVHQTVRELLDAHRENRELKQEIEMTKLLASQAEAILDENGRLTEILRLNPARRWTGVWAKVAYREPTQWNTVIIDKGSRDGIRERSAVISMQEGKEGLAGVVVEVTENTSKVLLVRDEDFSAAVYLERGQEEGLLVGNGPRPVRIKYIPLLTHVEKGDKVFTASTSSIFPAGILVGEVSGVREDESFQTALTVNVDPLVSSAAVKEVFVILDNEAKK</sequence>
<dbReference type="GO" id="GO:0005886">
    <property type="term" value="C:plasma membrane"/>
    <property type="evidence" value="ECO:0007669"/>
    <property type="project" value="TreeGrafter"/>
</dbReference>
<keyword evidence="6" id="KW-0175">Coiled coil</keyword>
<comment type="similarity">
    <text evidence="1 5">Belongs to the MreC family.</text>
</comment>
<dbReference type="PANTHER" id="PTHR34138:SF1">
    <property type="entry name" value="CELL SHAPE-DETERMINING PROTEIN MREC"/>
    <property type="match status" value="1"/>
</dbReference>
<comment type="function">
    <text evidence="5">Involved in formation and maintenance of cell shape.</text>
</comment>
<dbReference type="GO" id="GO:0008360">
    <property type="term" value="P:regulation of cell shape"/>
    <property type="evidence" value="ECO:0007669"/>
    <property type="project" value="UniProtKB-KW"/>
</dbReference>
<dbReference type="Pfam" id="PF04085">
    <property type="entry name" value="MreC"/>
    <property type="match status" value="1"/>
</dbReference>
<dbReference type="PIRSF" id="PIRSF038471">
    <property type="entry name" value="MreC"/>
    <property type="match status" value="1"/>
</dbReference>
<protein>
    <recommendedName>
        <fullName evidence="2 5">Cell shape-determining protein MreC</fullName>
    </recommendedName>
    <alternativeName>
        <fullName evidence="4 5">Cell shape protein MreC</fullName>
    </alternativeName>
</protein>
<gene>
    <name evidence="8" type="ORF">B5F75_06830</name>
</gene>
<name>A0A1Y4DAT5_9BACT</name>
<dbReference type="Gene3D" id="2.40.10.340">
    <property type="entry name" value="Rod shape-determining protein MreC, domain 1"/>
    <property type="match status" value="1"/>
</dbReference>
<dbReference type="InterPro" id="IPR055342">
    <property type="entry name" value="MreC_beta-barrel_core"/>
</dbReference>
<dbReference type="Proteomes" id="UP000196368">
    <property type="component" value="Unassembled WGS sequence"/>
</dbReference>